<dbReference type="OrthoDB" id="2972467at2"/>
<dbReference type="Proteomes" id="UP000245430">
    <property type="component" value="Unassembled WGS sequence"/>
</dbReference>
<accession>A0A316EAT3</accession>
<dbReference type="Pfam" id="PF20041">
    <property type="entry name" value="DUF6443"/>
    <property type="match status" value="1"/>
</dbReference>
<keyword evidence="1" id="KW-0732">Signal</keyword>
<feature type="domain" description="DUF6443" evidence="2">
    <location>
        <begin position="140"/>
        <end position="278"/>
    </location>
</feature>
<dbReference type="NCBIfam" id="TIGR03696">
    <property type="entry name" value="Rhs_assc_core"/>
    <property type="match status" value="1"/>
</dbReference>
<name>A0A316EAT3_9FLAO</name>
<gene>
    <name evidence="3" type="ORF">LX78_01381</name>
</gene>
<feature type="chain" id="PRO_5016388671" evidence="1">
    <location>
        <begin position="20"/>
        <end position="1556"/>
    </location>
</feature>
<evidence type="ECO:0000256" key="1">
    <source>
        <dbReference type="SAM" id="SignalP"/>
    </source>
</evidence>
<comment type="caution">
    <text evidence="3">The sequence shown here is derived from an EMBL/GenBank/DDBJ whole genome shotgun (WGS) entry which is preliminary data.</text>
</comment>
<dbReference type="Gene3D" id="2.180.10.10">
    <property type="entry name" value="RHS repeat-associated core"/>
    <property type="match status" value="1"/>
</dbReference>
<evidence type="ECO:0000313" key="4">
    <source>
        <dbReference type="Proteomes" id="UP000245430"/>
    </source>
</evidence>
<proteinExistence type="predicted"/>
<reference evidence="3 4" key="1">
    <citation type="submission" date="2018-05" db="EMBL/GenBank/DDBJ databases">
        <title>Genomic Encyclopedia of Archaeal and Bacterial Type Strains, Phase II (KMG-II): from individual species to whole genera.</title>
        <authorList>
            <person name="Goeker M."/>
        </authorList>
    </citation>
    <scope>NUCLEOTIDE SEQUENCE [LARGE SCALE GENOMIC DNA]</scope>
    <source>
        <strain evidence="3 4">DSM 22637</strain>
    </source>
</reference>
<evidence type="ECO:0000259" key="2">
    <source>
        <dbReference type="Pfam" id="PF20041"/>
    </source>
</evidence>
<dbReference type="InterPro" id="IPR022385">
    <property type="entry name" value="Rhs_assc_core"/>
</dbReference>
<feature type="signal peptide" evidence="1">
    <location>
        <begin position="1"/>
        <end position="19"/>
    </location>
</feature>
<dbReference type="InterPro" id="IPR045619">
    <property type="entry name" value="DUF6443"/>
</dbReference>
<sequence>MKNIALILMLVLNSTIALAQENIQPEPEACMFGETLWYPDNDGDGYGGTHNPICAVDQPSGYVENSDDCNDFDPTLTNTGYIQYRDQDGDGLGDPDSSIVACNNWGGYVLNNNDQCPDVYGEYNGCPNITLNENYLYTTKYLLATQNGEVEDDDKIESITYYDGLGRAKQSITKQAGGNKEAIIVPMVYDDFGRQSQQYLPYARESVSSLYIQNPTDILNQIDAQYQMKFPEDLDNTLNPYSQKVFEESPLNRVTEQASPGSDWAVGNGHTIKFEYKTNTFDATNPTNPLKDNVKIFSVLHPEDNTEQTELVFNGYYPTTALYKTVTKDENWTSSKNHTNEEYKNKQGQVILKRTYNDNEALDTYYVYDDFGNLTYVLSPEASYQIIDEGAIGFRIASQTNYPWTDLVLVDQVFAEEYNKKLDEYENSEILNTDLINEYGAQGGFTISTHANQDLVTLSITFSTTAPFELKQGQLASLKNYGNYKDTELGSISGDDFQYIFLIKNNNIIIEKLGKGDGKLTSVNQLFNSNIKLSYTQNYPWTAYTDVDPKFASDYEKQLDAYPNSDILGINIPNEYGGQGGLNITIDEYDNVLFTFNSSTTTPLKLKRGLVIPLNAKRKIDDRDNFETFLGYTLSIKDNNLHIAGKQSLNSFIRTCGTPVPTIPPATVEGLCYIYHYDYKNRLIEKKIPGKDWEYIVYDQMDRPVLIQDANLRLENKWLFTKYDASSRVVYTGEHVFTPTGFLSNSGRLELQEAIKLQSVFNEVRNSTGTSIDGTSLFYSQNVIPNTDIELHSINYYDDYDAINLDPALAYQNSYNQSLSDNNKTFPTVNKVRVLQTNDWITSANYYDTKARPIFSVSKNDYLSTIDWSKTELDFVGKALEITTQHQKTGQTTITTIDKFTYDHALRLLTQTQTINGAPPELILNNHYDEFGRLTSKNVGGSVASIAEDSNGLQTVDFGYNIRGWLKTINNGNTIGNDLFGFELKYNNTTTGIPLYNGNISETHWQTANDHNPRSYDYGYDALNRILTANYHGNYALINNPNEFENFSISNINYDRNGNIFNLQRYGTIGTTIPKTDIIDQLQYNYEPKSNKLLSVVDTGHKKEGFIDRNVFDNDFEYDSNGNMTKDKNKNILEISYNYLNLPTEIVFDNNDDDIIDGSIEYIYDASGVKLEKKVSNGSFDTYTRYAGKYIYEETNSIEDLKFFNQPEGYVEKNSSGIFEYIYQYKDHLGNIRLSYKNIGTSTTPVLQIQEENNYYPFGLKHKGYNNVVNGTDHKYGFGGKEENDELGLEWLDFSARNYDAALGRWMNIDPLAEMMRRHSPYNYAFNNPLRFTDPDGMSPDDVIISGNEKQAAFNDLQKSVSNELTLSMDSKGKVGYTQNSTGKLSSDAQKLVDAVDDSSVVVNLKAENTSKTSSGNDYVGGAFMGNTVSTDASGNNTVVANQEINPTVLQKFGDANGKSGYGTLHEVTESYEGGKISQASGVSAQPKYEGVPNPAYDSAHYIESVKQPGIIRANYYAPSSSNRVMFLQPKGVKLSGPSGASHVEYTSNGKVIATK</sequence>
<protein>
    <submittedName>
        <fullName evidence="3">RHS repeat-associated protein</fullName>
    </submittedName>
</protein>
<keyword evidence="4" id="KW-1185">Reference proteome</keyword>
<dbReference type="EMBL" id="QGGP01000002">
    <property type="protein sequence ID" value="PWK20030.1"/>
    <property type="molecule type" value="Genomic_DNA"/>
</dbReference>
<organism evidence="3 4">
    <name type="scientific">Xanthomarina spongicola</name>
    <dbReference type="NCBI Taxonomy" id="570520"/>
    <lineage>
        <taxon>Bacteria</taxon>
        <taxon>Pseudomonadati</taxon>
        <taxon>Bacteroidota</taxon>
        <taxon>Flavobacteriia</taxon>
        <taxon>Flavobacteriales</taxon>
        <taxon>Flavobacteriaceae</taxon>
        <taxon>Xanthomarina</taxon>
    </lineage>
</organism>
<evidence type="ECO:0000313" key="3">
    <source>
        <dbReference type="EMBL" id="PWK20030.1"/>
    </source>
</evidence>
<dbReference type="RefSeq" id="WP_109681887.1">
    <property type="nucleotide sequence ID" value="NZ_QGGP01000002.1"/>
</dbReference>